<keyword evidence="2" id="KW-1185">Reference proteome</keyword>
<sequence length="95" mass="10761">MTIASYSASLFVVLNENLKAYSKFNPSGPWINIPAPDPLGLLAPSTCKVHGVILEAQVVRYILQIFLRVPSRTFYNELPIWSTFLFVPDWRVFSS</sequence>
<name>A0AAV3P703_LITER</name>
<proteinExistence type="predicted"/>
<accession>A0AAV3P703</accession>
<dbReference type="EMBL" id="BAABME010001010">
    <property type="protein sequence ID" value="GAA0146968.1"/>
    <property type="molecule type" value="Genomic_DNA"/>
</dbReference>
<evidence type="ECO:0000313" key="2">
    <source>
        <dbReference type="Proteomes" id="UP001454036"/>
    </source>
</evidence>
<comment type="caution">
    <text evidence="1">The sequence shown here is derived from an EMBL/GenBank/DDBJ whole genome shotgun (WGS) entry which is preliminary data.</text>
</comment>
<reference evidence="1 2" key="1">
    <citation type="submission" date="2024-01" db="EMBL/GenBank/DDBJ databases">
        <title>The complete chloroplast genome sequence of Lithospermum erythrorhizon: insights into the phylogenetic relationship among Boraginaceae species and the maternal lineages of purple gromwells.</title>
        <authorList>
            <person name="Okada T."/>
            <person name="Watanabe K."/>
        </authorList>
    </citation>
    <scope>NUCLEOTIDE SEQUENCE [LARGE SCALE GENOMIC DNA]</scope>
</reference>
<evidence type="ECO:0000313" key="1">
    <source>
        <dbReference type="EMBL" id="GAA0146968.1"/>
    </source>
</evidence>
<dbReference type="Proteomes" id="UP001454036">
    <property type="component" value="Unassembled WGS sequence"/>
</dbReference>
<gene>
    <name evidence="1" type="ORF">LIER_06783</name>
</gene>
<organism evidence="1 2">
    <name type="scientific">Lithospermum erythrorhizon</name>
    <name type="common">Purple gromwell</name>
    <name type="synonym">Lithospermum officinale var. erythrorhizon</name>
    <dbReference type="NCBI Taxonomy" id="34254"/>
    <lineage>
        <taxon>Eukaryota</taxon>
        <taxon>Viridiplantae</taxon>
        <taxon>Streptophyta</taxon>
        <taxon>Embryophyta</taxon>
        <taxon>Tracheophyta</taxon>
        <taxon>Spermatophyta</taxon>
        <taxon>Magnoliopsida</taxon>
        <taxon>eudicotyledons</taxon>
        <taxon>Gunneridae</taxon>
        <taxon>Pentapetalae</taxon>
        <taxon>asterids</taxon>
        <taxon>lamiids</taxon>
        <taxon>Boraginales</taxon>
        <taxon>Boraginaceae</taxon>
        <taxon>Boraginoideae</taxon>
        <taxon>Lithospermeae</taxon>
        <taxon>Lithospermum</taxon>
    </lineage>
</organism>
<dbReference type="AlphaFoldDB" id="A0AAV3P703"/>
<protein>
    <submittedName>
        <fullName evidence="1">Uncharacterized protein</fullName>
    </submittedName>
</protein>